<dbReference type="EMBL" id="WIRE01000001">
    <property type="protein sequence ID" value="MQX52588.1"/>
    <property type="molecule type" value="Genomic_DNA"/>
</dbReference>
<reference evidence="1 2" key="1">
    <citation type="submission" date="2019-10" db="EMBL/GenBank/DDBJ databases">
        <title>Alcanivorax sp.PA15-N-34 draft genome sequence.</title>
        <authorList>
            <person name="Liao X."/>
            <person name="Shao Z."/>
        </authorList>
    </citation>
    <scope>NUCLEOTIDE SEQUENCE [LARGE SCALE GENOMIC DNA]</scope>
    <source>
        <strain evidence="1 2">PA15-N-34</strain>
    </source>
</reference>
<sequence>MTAQARLHKAIDITVRKLSLRPSIHIDRHFHSGDPFLSAFFAAMSSVFPDGERFFIDSVRHYQKQLNDPELVLQVRRFIGQEAHHGQEHEAFNQWLTDKGYPVGETLRRLAEGLTAARQRLSARQQLAMTLALEHFTAIMANQFLTMPELSEQMHPEIRELFIWHAVEETEHKAVAFDVYQTVDGGYWNRVMIMLQVTLLFWLAITRITWRNLKSEGNASFGRMMRGYWWLLAQPGPLRKLLPEYLDYFRPGFHPWDQDNRELIRPLQDSMAKYEV</sequence>
<keyword evidence="1" id="KW-0378">Hydrolase</keyword>
<protein>
    <submittedName>
        <fullName evidence="1">Metal-dependent hydrolase</fullName>
    </submittedName>
</protein>
<dbReference type="Proteomes" id="UP000469421">
    <property type="component" value="Unassembled WGS sequence"/>
</dbReference>
<dbReference type="PANTHER" id="PTHR39456:SF1">
    <property type="entry name" value="METAL-DEPENDENT HYDROLASE"/>
    <property type="match status" value="1"/>
</dbReference>
<proteinExistence type="predicted"/>
<dbReference type="InterPro" id="IPR016516">
    <property type="entry name" value="UCP07580"/>
</dbReference>
<dbReference type="GO" id="GO:0016787">
    <property type="term" value="F:hydrolase activity"/>
    <property type="evidence" value="ECO:0007669"/>
    <property type="project" value="UniProtKB-KW"/>
</dbReference>
<name>A0A6N7LQH7_9GAMM</name>
<gene>
    <name evidence="1" type="ORF">GFN93_04965</name>
</gene>
<dbReference type="PIRSF" id="PIRSF007580">
    <property type="entry name" value="UCP07580"/>
    <property type="match status" value="1"/>
</dbReference>
<organism evidence="1 2">
    <name type="scientific">Alcanivorax sediminis</name>
    <dbReference type="NCBI Taxonomy" id="2663008"/>
    <lineage>
        <taxon>Bacteria</taxon>
        <taxon>Pseudomonadati</taxon>
        <taxon>Pseudomonadota</taxon>
        <taxon>Gammaproteobacteria</taxon>
        <taxon>Oceanospirillales</taxon>
        <taxon>Alcanivoracaceae</taxon>
        <taxon>Alcanivorax</taxon>
    </lineage>
</organism>
<dbReference type="PANTHER" id="PTHR39456">
    <property type="entry name" value="METAL-DEPENDENT HYDROLASE"/>
    <property type="match status" value="1"/>
</dbReference>
<dbReference type="AlphaFoldDB" id="A0A6N7LQH7"/>
<evidence type="ECO:0000313" key="1">
    <source>
        <dbReference type="EMBL" id="MQX52588.1"/>
    </source>
</evidence>
<dbReference type="RefSeq" id="WP_153499424.1">
    <property type="nucleotide sequence ID" value="NZ_WIRE01000001.1"/>
</dbReference>
<comment type="caution">
    <text evidence="1">The sequence shown here is derived from an EMBL/GenBank/DDBJ whole genome shotgun (WGS) entry which is preliminary data.</text>
</comment>
<keyword evidence="2" id="KW-1185">Reference proteome</keyword>
<accession>A0A6N7LQH7</accession>
<evidence type="ECO:0000313" key="2">
    <source>
        <dbReference type="Proteomes" id="UP000469421"/>
    </source>
</evidence>
<dbReference type="Pfam" id="PF10118">
    <property type="entry name" value="Metal_hydrol"/>
    <property type="match status" value="1"/>
</dbReference>